<sequence length="65" mass="6628">MNIIFQGRPLTTAAATVAALLAEQGIDAESAIVEFNGDICQGEAALHAPLAEGSTLDVFRIVTGG</sequence>
<protein>
    <recommendedName>
        <fullName evidence="2">Thiamine biosynthesis protein ThiS</fullName>
    </recommendedName>
</protein>
<gene>
    <name evidence="1" type="ORF">SDC9_102539</name>
</gene>
<name>A0A645AR58_9ZZZZ</name>
<evidence type="ECO:0008006" key="2">
    <source>
        <dbReference type="Google" id="ProtNLM"/>
    </source>
</evidence>
<evidence type="ECO:0000313" key="1">
    <source>
        <dbReference type="EMBL" id="MPM55742.1"/>
    </source>
</evidence>
<reference evidence="1" key="1">
    <citation type="submission" date="2019-08" db="EMBL/GenBank/DDBJ databases">
        <authorList>
            <person name="Kucharzyk K."/>
            <person name="Murdoch R.W."/>
            <person name="Higgins S."/>
            <person name="Loffler F."/>
        </authorList>
    </citation>
    <scope>NUCLEOTIDE SEQUENCE</scope>
</reference>
<dbReference type="AlphaFoldDB" id="A0A645AR58"/>
<comment type="caution">
    <text evidence="1">The sequence shown here is derived from an EMBL/GenBank/DDBJ whole genome shotgun (WGS) entry which is preliminary data.</text>
</comment>
<dbReference type="SUPFAM" id="SSF54285">
    <property type="entry name" value="MoaD/ThiS"/>
    <property type="match status" value="1"/>
</dbReference>
<accession>A0A645AR58</accession>
<dbReference type="InterPro" id="IPR003749">
    <property type="entry name" value="ThiS/MoaD-like"/>
</dbReference>
<organism evidence="1">
    <name type="scientific">bioreactor metagenome</name>
    <dbReference type="NCBI Taxonomy" id="1076179"/>
    <lineage>
        <taxon>unclassified sequences</taxon>
        <taxon>metagenomes</taxon>
        <taxon>ecological metagenomes</taxon>
    </lineage>
</organism>
<dbReference type="Gene3D" id="3.10.20.30">
    <property type="match status" value="1"/>
</dbReference>
<dbReference type="InterPro" id="IPR012675">
    <property type="entry name" value="Beta-grasp_dom_sf"/>
</dbReference>
<dbReference type="Pfam" id="PF02597">
    <property type="entry name" value="ThiS"/>
    <property type="match status" value="1"/>
</dbReference>
<dbReference type="NCBIfam" id="TIGR01683">
    <property type="entry name" value="thiS"/>
    <property type="match status" value="1"/>
</dbReference>
<dbReference type="InterPro" id="IPR010035">
    <property type="entry name" value="Thi_S"/>
</dbReference>
<proteinExistence type="predicted"/>
<dbReference type="InterPro" id="IPR016155">
    <property type="entry name" value="Mopterin_synth/thiamin_S_b"/>
</dbReference>
<dbReference type="EMBL" id="VSSQ01015414">
    <property type="protein sequence ID" value="MPM55742.1"/>
    <property type="molecule type" value="Genomic_DNA"/>
</dbReference>